<evidence type="ECO:0000256" key="1">
    <source>
        <dbReference type="ARBA" id="ARBA00022450"/>
    </source>
</evidence>
<proteinExistence type="predicted"/>
<dbReference type="EMBL" id="VOGW01000013">
    <property type="protein sequence ID" value="TWV57413.1"/>
    <property type="molecule type" value="Genomic_DNA"/>
</dbReference>
<dbReference type="Gene3D" id="1.10.1200.10">
    <property type="entry name" value="ACP-like"/>
    <property type="match status" value="1"/>
</dbReference>
<dbReference type="InterPro" id="IPR009081">
    <property type="entry name" value="PP-bd_ACP"/>
</dbReference>
<dbReference type="Proteomes" id="UP000320481">
    <property type="component" value="Unassembled WGS sequence"/>
</dbReference>
<comment type="caution">
    <text evidence="4">The sequence shown here is derived from an EMBL/GenBank/DDBJ whole genome shotgun (WGS) entry which is preliminary data.</text>
</comment>
<dbReference type="AlphaFoldDB" id="A0A5C6K4P4"/>
<dbReference type="GO" id="GO:0031177">
    <property type="term" value="F:phosphopantetheine binding"/>
    <property type="evidence" value="ECO:0007669"/>
    <property type="project" value="InterPro"/>
</dbReference>
<gene>
    <name evidence="4" type="ORF">FRZ03_02155</name>
</gene>
<evidence type="ECO:0000259" key="3">
    <source>
        <dbReference type="PROSITE" id="PS50075"/>
    </source>
</evidence>
<dbReference type="InterPro" id="IPR036736">
    <property type="entry name" value="ACP-like_sf"/>
</dbReference>
<sequence length="86" mass="9647">MDRMTTEDLRQVLRETAGEDGIAVVSEETLDTSFTDLGYDSLAIMETATQLTRRFGSRLDEDELMERRTPRELLNAINHALAQAGS</sequence>
<name>A0A5C6K4P4_9ACTN</name>
<dbReference type="SUPFAM" id="SSF47336">
    <property type="entry name" value="ACP-like"/>
    <property type="match status" value="1"/>
</dbReference>
<reference evidence="4" key="1">
    <citation type="journal article" date="2019" name="Microbiol. Resour. Announc.">
        <title>Draft Genomic Sequences of Streptomyces misionensis and Streptomyces albidoflavus, bacteria applied for phytopathogen biocontrol.</title>
        <authorList>
            <person name="Pylro V."/>
            <person name="Dias A."/>
            <person name="Andreote F."/>
            <person name="Varani A."/>
            <person name="Andreote C."/>
            <person name="Bernardo E."/>
            <person name="Martins T."/>
        </authorList>
    </citation>
    <scope>NUCLEOTIDE SEQUENCE [LARGE SCALE GENOMIC DNA]</scope>
    <source>
        <strain evidence="4">66</strain>
    </source>
</reference>
<dbReference type="PROSITE" id="PS00012">
    <property type="entry name" value="PHOSPHOPANTETHEINE"/>
    <property type="match status" value="1"/>
</dbReference>
<evidence type="ECO:0000313" key="4">
    <source>
        <dbReference type="EMBL" id="TWV57413.1"/>
    </source>
</evidence>
<evidence type="ECO:0000256" key="2">
    <source>
        <dbReference type="ARBA" id="ARBA00022553"/>
    </source>
</evidence>
<dbReference type="InterPro" id="IPR006162">
    <property type="entry name" value="Ppantetheine_attach_site"/>
</dbReference>
<dbReference type="InterPro" id="IPR020806">
    <property type="entry name" value="PKS_PP-bd"/>
</dbReference>
<dbReference type="GO" id="GO:0017000">
    <property type="term" value="P:antibiotic biosynthetic process"/>
    <property type="evidence" value="ECO:0007669"/>
    <property type="project" value="UniProtKB-ARBA"/>
</dbReference>
<keyword evidence="2" id="KW-0597">Phosphoprotein</keyword>
<organism evidence="4 5">
    <name type="scientific">Streptomyces misionensis</name>
    <dbReference type="NCBI Taxonomy" id="67331"/>
    <lineage>
        <taxon>Bacteria</taxon>
        <taxon>Bacillati</taxon>
        <taxon>Actinomycetota</taxon>
        <taxon>Actinomycetes</taxon>
        <taxon>Kitasatosporales</taxon>
        <taxon>Streptomycetaceae</taxon>
        <taxon>Streptomyces</taxon>
    </lineage>
</organism>
<feature type="domain" description="Carrier" evidence="3">
    <location>
        <begin position="3"/>
        <end position="81"/>
    </location>
</feature>
<keyword evidence="5" id="KW-1185">Reference proteome</keyword>
<protein>
    <submittedName>
        <fullName evidence="4">Acyl carrier protein</fullName>
    </submittedName>
</protein>
<evidence type="ECO:0000313" key="5">
    <source>
        <dbReference type="Proteomes" id="UP000320481"/>
    </source>
</evidence>
<dbReference type="SMART" id="SM00823">
    <property type="entry name" value="PKS_PP"/>
    <property type="match status" value="1"/>
</dbReference>
<keyword evidence="1" id="KW-0596">Phosphopantetheine</keyword>
<dbReference type="Pfam" id="PF00550">
    <property type="entry name" value="PP-binding"/>
    <property type="match status" value="1"/>
</dbReference>
<dbReference type="PROSITE" id="PS50075">
    <property type="entry name" value="CARRIER"/>
    <property type="match status" value="1"/>
</dbReference>
<accession>A0A5C6K4P4</accession>